<reference evidence="1 2" key="1">
    <citation type="journal article" date="2020" name="Cell">
        <title>Large-Scale Comparative Analyses of Tick Genomes Elucidate Their Genetic Diversity and Vector Capacities.</title>
        <authorList>
            <consortium name="Tick Genome and Microbiome Consortium (TIGMIC)"/>
            <person name="Jia N."/>
            <person name="Wang J."/>
            <person name="Shi W."/>
            <person name="Du L."/>
            <person name="Sun Y."/>
            <person name="Zhan W."/>
            <person name="Jiang J.F."/>
            <person name="Wang Q."/>
            <person name="Zhang B."/>
            <person name="Ji P."/>
            <person name="Bell-Sakyi L."/>
            <person name="Cui X.M."/>
            <person name="Yuan T.T."/>
            <person name="Jiang B.G."/>
            <person name="Yang W.F."/>
            <person name="Lam T.T."/>
            <person name="Chang Q.C."/>
            <person name="Ding S.J."/>
            <person name="Wang X.J."/>
            <person name="Zhu J.G."/>
            <person name="Ruan X.D."/>
            <person name="Zhao L."/>
            <person name="Wei J.T."/>
            <person name="Ye R.Z."/>
            <person name="Que T.C."/>
            <person name="Du C.H."/>
            <person name="Zhou Y.H."/>
            <person name="Cheng J.X."/>
            <person name="Dai P.F."/>
            <person name="Guo W.B."/>
            <person name="Han X.H."/>
            <person name="Huang E.J."/>
            <person name="Li L.F."/>
            <person name="Wei W."/>
            <person name="Gao Y.C."/>
            <person name="Liu J.Z."/>
            <person name="Shao H.Z."/>
            <person name="Wang X."/>
            <person name="Wang C.C."/>
            <person name="Yang T.C."/>
            <person name="Huo Q.B."/>
            <person name="Li W."/>
            <person name="Chen H.Y."/>
            <person name="Chen S.E."/>
            <person name="Zhou L.G."/>
            <person name="Ni X.B."/>
            <person name="Tian J.H."/>
            <person name="Sheng Y."/>
            <person name="Liu T."/>
            <person name="Pan Y.S."/>
            <person name="Xia L.Y."/>
            <person name="Li J."/>
            <person name="Zhao F."/>
            <person name="Cao W.C."/>
        </authorList>
    </citation>
    <scope>NUCLEOTIDE SEQUENCE [LARGE SCALE GENOMIC DNA]</scope>
    <source>
        <strain evidence="1">Iper-2018</strain>
    </source>
</reference>
<organism evidence="1 2">
    <name type="scientific">Ixodes persulcatus</name>
    <name type="common">Taiga tick</name>
    <dbReference type="NCBI Taxonomy" id="34615"/>
    <lineage>
        <taxon>Eukaryota</taxon>
        <taxon>Metazoa</taxon>
        <taxon>Ecdysozoa</taxon>
        <taxon>Arthropoda</taxon>
        <taxon>Chelicerata</taxon>
        <taxon>Arachnida</taxon>
        <taxon>Acari</taxon>
        <taxon>Parasitiformes</taxon>
        <taxon>Ixodida</taxon>
        <taxon>Ixodoidea</taxon>
        <taxon>Ixodidae</taxon>
        <taxon>Ixodinae</taxon>
        <taxon>Ixodes</taxon>
    </lineage>
</organism>
<accession>A0AC60PS84</accession>
<proteinExistence type="predicted"/>
<evidence type="ECO:0000313" key="1">
    <source>
        <dbReference type="EMBL" id="KAG0423979.1"/>
    </source>
</evidence>
<gene>
    <name evidence="1" type="ORF">HPB47_000262</name>
</gene>
<keyword evidence="2" id="KW-1185">Reference proteome</keyword>
<name>A0AC60PS84_IXOPE</name>
<evidence type="ECO:0000313" key="2">
    <source>
        <dbReference type="Proteomes" id="UP000805193"/>
    </source>
</evidence>
<comment type="caution">
    <text evidence="1">The sequence shown here is derived from an EMBL/GenBank/DDBJ whole genome shotgun (WGS) entry which is preliminary data.</text>
</comment>
<dbReference type="Proteomes" id="UP000805193">
    <property type="component" value="Unassembled WGS sequence"/>
</dbReference>
<protein>
    <submittedName>
        <fullName evidence="1">Uncharacterized protein</fullName>
    </submittedName>
</protein>
<sequence>MSKNNSFLEVPDDTEAPFESLFLQANAEFKNLVQTLAAESPDTNTRPIKPSPGFCIKLRDTDGSKLFINVCHTPELPEPRDVSEEELIQILESEDPTSYRVPLSLGLPHEELDKGGNPCKAFDVIINDAFFRKIESNELFRTFVITVAIDGIEDKYGASPDRESYTVLKNRRYVGSMPDHHIQNRKGPLIAELDTKPKAEDRQPSGDRKAFPVQLTRHSGPGVGDTLVARFSLPGVKSGGALTLDVGEDRVVLGSKDPLYSLDFFVPHHVDQEAAVAEFDTRHHTGQVWQRLALPVAVALHPVEPQGPDLWVAPVQLVPQDLRLLSPPCLSTWRPISETVYRIDDFHDVLKDVVDMNDVAGFGAFQYNHVWMLTLHNAAAKEKLLHAAVLNVKGKTCLVIDPNVSEKSFKVHWVPVCVPDEAVQKTFESHGKVKSIVREKWRQPGFENVETTTRTVTMVLKEGITVDAIPHQINILGMPALVSIPGRPPQCLRCKKVGHMRKQCRTPWCNTCRTYVHEEDNCIQTYAAKTRPPTELQDVDNLMDQDEMEETIAATPTGKASELSTDVVGASDAAPPASNDAEVKMTETPSPKTGENLQAGQVTPKSVEMKDEENRKASGADGNPDQEVTGVEAPIKRKGERSTEKNCSACDCG</sequence>
<dbReference type="EMBL" id="JABSTQ010010031">
    <property type="protein sequence ID" value="KAG0423979.1"/>
    <property type="molecule type" value="Genomic_DNA"/>
</dbReference>